<dbReference type="GO" id="GO:0022857">
    <property type="term" value="F:transmembrane transporter activity"/>
    <property type="evidence" value="ECO:0007669"/>
    <property type="project" value="InterPro"/>
</dbReference>
<evidence type="ECO:0000313" key="11">
    <source>
        <dbReference type="Proteomes" id="UP000594262"/>
    </source>
</evidence>
<dbReference type="PROSITE" id="PS00217">
    <property type="entry name" value="SUGAR_TRANSPORT_2"/>
    <property type="match status" value="1"/>
</dbReference>
<keyword evidence="5 8" id="KW-0812">Transmembrane</keyword>
<reference evidence="10" key="1">
    <citation type="submission" date="2021-01" db="UniProtKB">
        <authorList>
            <consortium name="EnsemblMetazoa"/>
        </authorList>
    </citation>
    <scope>IDENTIFICATION</scope>
</reference>
<dbReference type="PANTHER" id="PTHR48021:SF1">
    <property type="entry name" value="GH07001P-RELATED"/>
    <property type="match status" value="1"/>
</dbReference>
<dbReference type="InterPro" id="IPR003663">
    <property type="entry name" value="Sugar/inositol_transpt"/>
</dbReference>
<evidence type="ECO:0000256" key="6">
    <source>
        <dbReference type="ARBA" id="ARBA00022989"/>
    </source>
</evidence>
<feature type="transmembrane region" description="Helical" evidence="8">
    <location>
        <begin position="500"/>
        <end position="518"/>
    </location>
</feature>
<evidence type="ECO:0000256" key="2">
    <source>
        <dbReference type="ARBA" id="ARBA00022448"/>
    </source>
</evidence>
<evidence type="ECO:0000256" key="4">
    <source>
        <dbReference type="ARBA" id="ARBA00022597"/>
    </source>
</evidence>
<dbReference type="PRINTS" id="PR00171">
    <property type="entry name" value="SUGRTRNSPORT"/>
</dbReference>
<feature type="transmembrane region" description="Helical" evidence="8">
    <location>
        <begin position="467"/>
        <end position="488"/>
    </location>
</feature>
<protein>
    <recommendedName>
        <fullName evidence="9">Major facilitator superfamily (MFS) profile domain-containing protein</fullName>
    </recommendedName>
</protein>
<evidence type="ECO:0000256" key="7">
    <source>
        <dbReference type="ARBA" id="ARBA00023136"/>
    </source>
</evidence>
<accession>A0A7M5UMI6</accession>
<organism evidence="10 11">
    <name type="scientific">Clytia hemisphaerica</name>
    <dbReference type="NCBI Taxonomy" id="252671"/>
    <lineage>
        <taxon>Eukaryota</taxon>
        <taxon>Metazoa</taxon>
        <taxon>Cnidaria</taxon>
        <taxon>Hydrozoa</taxon>
        <taxon>Hydroidolina</taxon>
        <taxon>Leptothecata</taxon>
        <taxon>Obeliida</taxon>
        <taxon>Clytiidae</taxon>
        <taxon>Clytia</taxon>
    </lineage>
</organism>
<dbReference type="RefSeq" id="XP_066913517.1">
    <property type="nucleotide sequence ID" value="XM_067057416.1"/>
</dbReference>
<keyword evidence="7 8" id="KW-0472">Membrane</keyword>
<dbReference type="GO" id="GO:0005886">
    <property type="term" value="C:plasma membrane"/>
    <property type="evidence" value="ECO:0007669"/>
    <property type="project" value="UniProtKB-SubCell"/>
</dbReference>
<dbReference type="FunFam" id="1.20.1250.20:FF:000218">
    <property type="entry name" value="facilitated trehalose transporter Tret1"/>
    <property type="match status" value="1"/>
</dbReference>
<feature type="transmembrane region" description="Helical" evidence="8">
    <location>
        <begin position="87"/>
        <end position="107"/>
    </location>
</feature>
<keyword evidence="2" id="KW-0813">Transport</keyword>
<dbReference type="PANTHER" id="PTHR48021">
    <property type="match status" value="1"/>
</dbReference>
<dbReference type="Proteomes" id="UP000594262">
    <property type="component" value="Unplaced"/>
</dbReference>
<evidence type="ECO:0000256" key="1">
    <source>
        <dbReference type="ARBA" id="ARBA00004651"/>
    </source>
</evidence>
<sequence length="551" mass="61887">MASARGDIFVQNDSAFEGKNNKDKMWTACFAAFSAALATVNFGYALGFTAEAELSEQFNSNNSAIDLSMLNGNSSKGFSMCDPDFDIFASVVALGALVGGLLAGILIDKIGRKTTIISTTIFYFLGWVLIANSYCYYGKHGGIGDPEFCRKHSKQWYYSMLYCGRVITGIGVGMSSLVVPVYIAEIASARMRGALGNINQLSINFGFVVAYMTGYKQNLPTTAYVPIGISILNLILMVFFLPETPRYLLANNRRHDAILALYWLRGPDYPVEEECFEIEGHVNFGTQDQWQWKDLKSSTFYWPLFIALSLMFFQEFSGINCILFYCSSIFLASGIGARVKPEDLVNSKKILEALKNDSKLYALFVCSTLFIFTGISCFLVDRYGRRKLLLSGSVGMFISLIPVSVYVYHYQFNMKQIIDFLSKQENTTYAILALVCILSFIAMFSIGWGPLPWLLMSELFPIKTRGIATAIVTFSNWLFVFTTTSSFCKVIYGIHIYGTLWTFAIIVVMGFFFTLFFVPETQGRPLEEVAELFIRRNLLQVSIPWTRHDAL</sequence>
<evidence type="ECO:0000256" key="8">
    <source>
        <dbReference type="SAM" id="Phobius"/>
    </source>
</evidence>
<name>A0A7M5UMI6_9CNID</name>
<dbReference type="PROSITE" id="PS00216">
    <property type="entry name" value="SUGAR_TRANSPORT_1"/>
    <property type="match status" value="1"/>
</dbReference>
<evidence type="ECO:0000256" key="3">
    <source>
        <dbReference type="ARBA" id="ARBA00022475"/>
    </source>
</evidence>
<feature type="transmembrane region" description="Helical" evidence="8">
    <location>
        <begin position="360"/>
        <end position="382"/>
    </location>
</feature>
<dbReference type="Gene3D" id="1.20.1250.20">
    <property type="entry name" value="MFS general substrate transporter like domains"/>
    <property type="match status" value="1"/>
</dbReference>
<keyword evidence="11" id="KW-1185">Reference proteome</keyword>
<dbReference type="InterPro" id="IPR005829">
    <property type="entry name" value="Sugar_transporter_CS"/>
</dbReference>
<feature type="transmembrane region" description="Helical" evidence="8">
    <location>
        <begin position="429"/>
        <end position="447"/>
    </location>
</feature>
<feature type="domain" description="Major facilitator superfamily (MFS) profile" evidence="9">
    <location>
        <begin position="27"/>
        <end position="522"/>
    </location>
</feature>
<keyword evidence="4" id="KW-0762">Sugar transport</keyword>
<dbReference type="GeneID" id="136800758"/>
<evidence type="ECO:0000256" key="5">
    <source>
        <dbReference type="ARBA" id="ARBA00022692"/>
    </source>
</evidence>
<feature type="transmembrane region" description="Helical" evidence="8">
    <location>
        <begin position="322"/>
        <end position="339"/>
    </location>
</feature>
<dbReference type="Pfam" id="PF00083">
    <property type="entry name" value="Sugar_tr"/>
    <property type="match status" value="1"/>
</dbReference>
<dbReference type="InterPro" id="IPR050549">
    <property type="entry name" value="MFS_Trehalose_Transporter"/>
</dbReference>
<dbReference type="OrthoDB" id="4540492at2759"/>
<dbReference type="AlphaFoldDB" id="A0A7M5UMI6"/>
<feature type="transmembrane region" description="Helical" evidence="8">
    <location>
        <begin position="114"/>
        <end position="136"/>
    </location>
</feature>
<dbReference type="InterPro" id="IPR020846">
    <property type="entry name" value="MFS_dom"/>
</dbReference>
<feature type="transmembrane region" description="Helical" evidence="8">
    <location>
        <begin position="25"/>
        <end position="46"/>
    </location>
</feature>
<keyword evidence="3" id="KW-1003">Cell membrane</keyword>
<dbReference type="PROSITE" id="PS50850">
    <property type="entry name" value="MFS"/>
    <property type="match status" value="1"/>
</dbReference>
<dbReference type="EnsemblMetazoa" id="CLYHEMT001658.4">
    <property type="protein sequence ID" value="CLYHEMP001658.4"/>
    <property type="gene ID" value="CLYHEMG001658"/>
</dbReference>
<dbReference type="InterPro" id="IPR036259">
    <property type="entry name" value="MFS_trans_sf"/>
</dbReference>
<dbReference type="SUPFAM" id="SSF103473">
    <property type="entry name" value="MFS general substrate transporter"/>
    <property type="match status" value="1"/>
</dbReference>
<comment type="subcellular location">
    <subcellularLocation>
        <location evidence="1">Cell membrane</location>
        <topology evidence="1">Multi-pass membrane protein</topology>
    </subcellularLocation>
</comment>
<feature type="transmembrane region" description="Helical" evidence="8">
    <location>
        <begin position="221"/>
        <end position="241"/>
    </location>
</feature>
<feature type="transmembrane region" description="Helical" evidence="8">
    <location>
        <begin position="156"/>
        <end position="183"/>
    </location>
</feature>
<evidence type="ECO:0000259" key="9">
    <source>
        <dbReference type="PROSITE" id="PS50850"/>
    </source>
</evidence>
<keyword evidence="6 8" id="KW-1133">Transmembrane helix</keyword>
<dbReference type="InterPro" id="IPR005828">
    <property type="entry name" value="MFS_sugar_transport-like"/>
</dbReference>
<evidence type="ECO:0000313" key="10">
    <source>
        <dbReference type="EnsemblMetazoa" id="CLYHEMP001658.4"/>
    </source>
</evidence>
<proteinExistence type="predicted"/>
<feature type="transmembrane region" description="Helical" evidence="8">
    <location>
        <begin position="388"/>
        <end position="408"/>
    </location>
</feature>